<feature type="transmembrane region" description="Helical" evidence="6">
    <location>
        <begin position="191"/>
        <end position="214"/>
    </location>
</feature>
<keyword evidence="4 6" id="KW-1133">Transmembrane helix</keyword>
<evidence type="ECO:0000256" key="5">
    <source>
        <dbReference type="ARBA" id="ARBA00023136"/>
    </source>
</evidence>
<dbReference type="AlphaFoldDB" id="A0AA47MP37"/>
<evidence type="ECO:0000256" key="4">
    <source>
        <dbReference type="ARBA" id="ARBA00022989"/>
    </source>
</evidence>
<dbReference type="EMBL" id="JAOPHQ010003360">
    <property type="protein sequence ID" value="KAK0143605.1"/>
    <property type="molecule type" value="Genomic_DNA"/>
</dbReference>
<dbReference type="PANTHER" id="PTHR28628">
    <property type="entry name" value="TRANSMEMBRANE PROTEIN 88-RELATED"/>
    <property type="match status" value="1"/>
</dbReference>
<evidence type="ECO:0000256" key="6">
    <source>
        <dbReference type="SAM" id="Phobius"/>
    </source>
</evidence>
<dbReference type="Proteomes" id="UP001174136">
    <property type="component" value="Unassembled WGS sequence"/>
</dbReference>
<keyword evidence="8" id="KW-1185">Reference proteome</keyword>
<evidence type="ECO:0000256" key="2">
    <source>
        <dbReference type="ARBA" id="ARBA00005734"/>
    </source>
</evidence>
<evidence type="ECO:0000313" key="8">
    <source>
        <dbReference type="Proteomes" id="UP001174136"/>
    </source>
</evidence>
<dbReference type="Gene3D" id="2.10.90.10">
    <property type="entry name" value="Cystine-knot cytokines"/>
    <property type="match status" value="1"/>
</dbReference>
<dbReference type="GO" id="GO:0030165">
    <property type="term" value="F:PDZ domain binding"/>
    <property type="evidence" value="ECO:0007669"/>
    <property type="project" value="TreeGrafter"/>
</dbReference>
<comment type="subcellular location">
    <subcellularLocation>
        <location evidence="1">Membrane</location>
        <topology evidence="1">Multi-pass membrane protein</topology>
    </subcellularLocation>
</comment>
<dbReference type="PANTHER" id="PTHR28628:SF4">
    <property type="entry name" value="TRANSMEMBRANE PROTEIN 88B"/>
    <property type="match status" value="1"/>
</dbReference>
<dbReference type="InterPro" id="IPR033355">
    <property type="entry name" value="TMEM88"/>
</dbReference>
<name>A0AA47MP37_MERPO</name>
<evidence type="ECO:0000313" key="7">
    <source>
        <dbReference type="EMBL" id="KAK0143605.1"/>
    </source>
</evidence>
<feature type="transmembrane region" description="Helical" evidence="6">
    <location>
        <begin position="139"/>
        <end position="166"/>
    </location>
</feature>
<dbReference type="InterPro" id="IPR029034">
    <property type="entry name" value="Cystine-knot_cytokine"/>
</dbReference>
<proteinExistence type="inferred from homology"/>
<protein>
    <submittedName>
        <fullName evidence="7">Neuroblastoma suppressor of tumorigenicity 1</fullName>
    </submittedName>
</protein>
<organism evidence="7 8">
    <name type="scientific">Merluccius polli</name>
    <name type="common">Benguela hake</name>
    <name type="synonym">Merluccius cadenati</name>
    <dbReference type="NCBI Taxonomy" id="89951"/>
    <lineage>
        <taxon>Eukaryota</taxon>
        <taxon>Metazoa</taxon>
        <taxon>Chordata</taxon>
        <taxon>Craniata</taxon>
        <taxon>Vertebrata</taxon>
        <taxon>Euteleostomi</taxon>
        <taxon>Actinopterygii</taxon>
        <taxon>Neopterygii</taxon>
        <taxon>Teleostei</taxon>
        <taxon>Neoteleostei</taxon>
        <taxon>Acanthomorphata</taxon>
        <taxon>Zeiogadaria</taxon>
        <taxon>Gadariae</taxon>
        <taxon>Gadiformes</taxon>
        <taxon>Gadoidei</taxon>
        <taxon>Merlucciidae</taxon>
        <taxon>Merluccius</taxon>
    </lineage>
</organism>
<accession>A0AA47MP37</accession>
<comment type="similarity">
    <text evidence="2">Belongs to the TMEM88 family.</text>
</comment>
<keyword evidence="5 6" id="KW-0472">Membrane</keyword>
<keyword evidence="3 6" id="KW-0812">Transmembrane</keyword>
<dbReference type="GO" id="GO:0005886">
    <property type="term" value="C:plasma membrane"/>
    <property type="evidence" value="ECO:0007669"/>
    <property type="project" value="TreeGrafter"/>
</dbReference>
<comment type="caution">
    <text evidence="7">The sequence shown here is derived from an EMBL/GenBank/DDBJ whole genome shotgun (WGS) entry which is preliminary data.</text>
</comment>
<gene>
    <name evidence="7" type="primary">nbl1</name>
    <name evidence="7" type="ORF">N1851_018270</name>
</gene>
<sequence length="246" mass="26251">MPGGGGKVTAQVTLECPGSVETPHVDKLVERIFHCSCQSCSKEGGQEGAVMQLYPSEGAQETPSLSETLSGVQMCGMDVDVGDAGSGEEDKEEEFWLGEEVKMFPPQLAHTGGGAWGSRRGRLGCLTCGAGLVLWNLGLVLVCVLLLAAVFSLVLLPALLLLYAGFLCHSRVLDSSAAACRYLDDNSCSALIILGFVMMSPLVVVAAAVFCGLLRRLRLLPLIQPVRRAWYRGHILDWAGSINAWV</sequence>
<reference evidence="7" key="1">
    <citation type="journal article" date="2023" name="Front. Mar. Sci.">
        <title>A new Merluccius polli reference genome to investigate the effects of global change in West African waters.</title>
        <authorList>
            <person name="Mateo J.L."/>
            <person name="Blanco-Fernandez C."/>
            <person name="Garcia-Vazquez E."/>
            <person name="Machado-Schiaffino G."/>
        </authorList>
    </citation>
    <scope>NUCLEOTIDE SEQUENCE</scope>
    <source>
        <strain evidence="7">C29</strain>
        <tissue evidence="7">Fin</tissue>
    </source>
</reference>
<evidence type="ECO:0000256" key="3">
    <source>
        <dbReference type="ARBA" id="ARBA00022692"/>
    </source>
</evidence>
<evidence type="ECO:0000256" key="1">
    <source>
        <dbReference type="ARBA" id="ARBA00004141"/>
    </source>
</evidence>